<feature type="coiled-coil region" evidence="1">
    <location>
        <begin position="57"/>
        <end position="84"/>
    </location>
</feature>
<protein>
    <submittedName>
        <fullName evidence="3">Uncharacterized protein</fullName>
    </submittedName>
</protein>
<organism evidence="3 4">
    <name type="scientific">Desulfocurvibacter africanus PCS</name>
    <dbReference type="NCBI Taxonomy" id="1262666"/>
    <lineage>
        <taxon>Bacteria</taxon>
        <taxon>Pseudomonadati</taxon>
        <taxon>Thermodesulfobacteriota</taxon>
        <taxon>Desulfovibrionia</taxon>
        <taxon>Desulfovibrionales</taxon>
        <taxon>Desulfovibrionaceae</taxon>
        <taxon>Desulfocurvibacter</taxon>
    </lineage>
</organism>
<evidence type="ECO:0000256" key="2">
    <source>
        <dbReference type="SAM" id="Phobius"/>
    </source>
</evidence>
<feature type="transmembrane region" description="Helical" evidence="2">
    <location>
        <begin position="109"/>
        <end position="129"/>
    </location>
</feature>
<keyword evidence="2" id="KW-0472">Membrane</keyword>
<keyword evidence="1" id="KW-0175">Coiled coil</keyword>
<evidence type="ECO:0000313" key="3">
    <source>
        <dbReference type="EMBL" id="EMG39153.1"/>
    </source>
</evidence>
<dbReference type="EMBL" id="AOSV01000001">
    <property type="protein sequence ID" value="EMG39153.1"/>
    <property type="molecule type" value="Genomic_DNA"/>
</dbReference>
<dbReference type="AlphaFoldDB" id="M5Q3W4"/>
<accession>M5Q3W4</accession>
<dbReference type="RefSeq" id="WP_005982777.1">
    <property type="nucleotide sequence ID" value="NZ_AOSV01000001.1"/>
</dbReference>
<comment type="caution">
    <text evidence="3">The sequence shown here is derived from an EMBL/GenBank/DDBJ whole genome shotgun (WGS) entry which is preliminary data.</text>
</comment>
<dbReference type="Proteomes" id="UP000011922">
    <property type="component" value="Unassembled WGS sequence"/>
</dbReference>
<keyword evidence="2" id="KW-1133">Transmembrane helix</keyword>
<proteinExistence type="predicted"/>
<evidence type="ECO:0000256" key="1">
    <source>
        <dbReference type="SAM" id="Coils"/>
    </source>
</evidence>
<dbReference type="PATRIC" id="fig|1262666.3.peg.39"/>
<evidence type="ECO:0000313" key="4">
    <source>
        <dbReference type="Proteomes" id="UP000011922"/>
    </source>
</evidence>
<gene>
    <name evidence="3" type="ORF">PCS_00039</name>
</gene>
<name>M5Q3W4_DESAF</name>
<reference evidence="3 4" key="1">
    <citation type="journal article" date="2013" name="Genome Announc.">
        <title>Draft Genome Sequence for Desulfovibrio africanus Strain PCS.</title>
        <authorList>
            <person name="Brown S.D."/>
            <person name="Utturkar S.M."/>
            <person name="Arkin A.P."/>
            <person name="Deutschbauer A.M."/>
            <person name="Elias D.A."/>
            <person name="Hazen T.C."/>
            <person name="Chakraborty R."/>
        </authorList>
    </citation>
    <scope>NUCLEOTIDE SEQUENCE [LARGE SCALE GENOMIC DNA]</scope>
    <source>
        <strain evidence="3 4">PCS</strain>
    </source>
</reference>
<keyword evidence="2" id="KW-0812">Transmembrane</keyword>
<sequence>MANGSGACALPEGMWRMLESLTEEGRASRELLLRLEGRLEHLDSSLEAVIQAGLPRCAERGERLTQAERRLENLSDALGNFAGNRPACVEHRDRLGFVEAKLEILGQRVWWAATCVAAAVIMLGLRSLWEVVTT</sequence>